<feature type="non-terminal residue" evidence="1">
    <location>
        <position position="1"/>
    </location>
</feature>
<name>A0A815YBF6_9BILA</name>
<comment type="caution">
    <text evidence="1">The sequence shown here is derived from an EMBL/GenBank/DDBJ whole genome shotgun (WGS) entry which is preliminary data.</text>
</comment>
<keyword evidence="2" id="KW-1185">Reference proteome</keyword>
<reference evidence="1" key="1">
    <citation type="submission" date="2021-02" db="EMBL/GenBank/DDBJ databases">
        <authorList>
            <person name="Nowell W R."/>
        </authorList>
    </citation>
    <scope>NUCLEOTIDE SEQUENCE</scope>
</reference>
<dbReference type="AlphaFoldDB" id="A0A815YBF6"/>
<dbReference type="Proteomes" id="UP000663832">
    <property type="component" value="Unassembled WGS sequence"/>
</dbReference>
<evidence type="ECO:0000313" key="2">
    <source>
        <dbReference type="Proteomes" id="UP000663832"/>
    </source>
</evidence>
<dbReference type="EMBL" id="CAJNOM010000823">
    <property type="protein sequence ID" value="CAF1568001.1"/>
    <property type="molecule type" value="Genomic_DNA"/>
</dbReference>
<accession>A0A815YBF6</accession>
<protein>
    <submittedName>
        <fullName evidence="1">Uncharacterized protein</fullName>
    </submittedName>
</protein>
<organism evidence="1 2">
    <name type="scientific">Adineta steineri</name>
    <dbReference type="NCBI Taxonomy" id="433720"/>
    <lineage>
        <taxon>Eukaryota</taxon>
        <taxon>Metazoa</taxon>
        <taxon>Spiralia</taxon>
        <taxon>Gnathifera</taxon>
        <taxon>Rotifera</taxon>
        <taxon>Eurotatoria</taxon>
        <taxon>Bdelloidea</taxon>
        <taxon>Adinetida</taxon>
        <taxon>Adinetidae</taxon>
        <taxon>Adineta</taxon>
    </lineage>
</organism>
<gene>
    <name evidence="1" type="ORF">QVE165_LOCUS48522</name>
</gene>
<dbReference type="OrthoDB" id="10083369at2759"/>
<proteinExistence type="predicted"/>
<evidence type="ECO:0000313" key="1">
    <source>
        <dbReference type="EMBL" id="CAF1568001.1"/>
    </source>
</evidence>
<sequence>LLVYMFILWKQQQKGDLTKKNLEIAIENWIQSKTNTDVTFNSDQSIEFLRKIGILLPHDSARPNHLEVLPFKQVISILPKTSRTLSEKNEEWDLVEGYDKKYFEVDWKTILNEDKLLNKNGWH</sequence>